<sequence length="199" mass="22645">MVTKNGKRKGKGKGKTKSNTRQSVSASKLIVEELPNEIPVPEPTVQSLSVSMGQKVRECLHHLKYAFYIHIIDSILLPTVDEEIMLARIIDVEEEYEREGGQSDTWNYWLNVKGKTIWWKEMYELDIAARKFSKKKNNGKKKDVEASSSNADLESTLKGLEERIVNSMGKGFAELKAQVVTKLEFMDGRLSGMEKTHRI</sequence>
<dbReference type="Pfam" id="PF03384">
    <property type="entry name" value="DUF287"/>
    <property type="match status" value="1"/>
</dbReference>
<dbReference type="Proteomes" id="UP000712600">
    <property type="component" value="Unassembled WGS sequence"/>
</dbReference>
<name>A0A8S9QMA6_BRACR</name>
<reference evidence="3" key="1">
    <citation type="submission" date="2019-12" db="EMBL/GenBank/DDBJ databases">
        <title>Genome sequencing and annotation of Brassica cretica.</title>
        <authorList>
            <person name="Studholme D.J."/>
            <person name="Sarris P."/>
        </authorList>
    </citation>
    <scope>NUCLEOTIDE SEQUENCE</scope>
    <source>
        <strain evidence="3">PFS-109/04</strain>
        <tissue evidence="3">Leaf</tissue>
    </source>
</reference>
<accession>A0A8S9QMA6</accession>
<organism evidence="3 4">
    <name type="scientific">Brassica cretica</name>
    <name type="common">Mustard</name>
    <dbReference type="NCBI Taxonomy" id="69181"/>
    <lineage>
        <taxon>Eukaryota</taxon>
        <taxon>Viridiplantae</taxon>
        <taxon>Streptophyta</taxon>
        <taxon>Embryophyta</taxon>
        <taxon>Tracheophyta</taxon>
        <taxon>Spermatophyta</taxon>
        <taxon>Magnoliopsida</taxon>
        <taxon>eudicotyledons</taxon>
        <taxon>Gunneridae</taxon>
        <taxon>Pentapetalae</taxon>
        <taxon>rosids</taxon>
        <taxon>malvids</taxon>
        <taxon>Brassicales</taxon>
        <taxon>Brassicaceae</taxon>
        <taxon>Brassiceae</taxon>
        <taxon>Brassica</taxon>
    </lineage>
</organism>
<feature type="region of interest" description="Disordered" evidence="1">
    <location>
        <begin position="1"/>
        <end position="24"/>
    </location>
</feature>
<evidence type="ECO:0000313" key="4">
    <source>
        <dbReference type="Proteomes" id="UP000712600"/>
    </source>
</evidence>
<protein>
    <recommendedName>
        <fullName evidence="2">DUF287 domain-containing protein</fullName>
    </recommendedName>
</protein>
<evidence type="ECO:0000259" key="2">
    <source>
        <dbReference type="Pfam" id="PF03384"/>
    </source>
</evidence>
<evidence type="ECO:0000256" key="1">
    <source>
        <dbReference type="SAM" id="MobiDB-lite"/>
    </source>
</evidence>
<dbReference type="InterPro" id="IPR005048">
    <property type="entry name" value="DUF287"/>
</dbReference>
<feature type="domain" description="DUF287" evidence="2">
    <location>
        <begin position="72"/>
        <end position="123"/>
    </location>
</feature>
<dbReference type="AlphaFoldDB" id="A0A8S9QMA6"/>
<feature type="compositionally biased region" description="Basic residues" evidence="1">
    <location>
        <begin position="1"/>
        <end position="18"/>
    </location>
</feature>
<proteinExistence type="predicted"/>
<dbReference type="EMBL" id="QGKX02000996">
    <property type="protein sequence ID" value="KAF3554196.1"/>
    <property type="molecule type" value="Genomic_DNA"/>
</dbReference>
<comment type="caution">
    <text evidence="3">The sequence shown here is derived from an EMBL/GenBank/DDBJ whole genome shotgun (WGS) entry which is preliminary data.</text>
</comment>
<evidence type="ECO:0000313" key="3">
    <source>
        <dbReference type="EMBL" id="KAF3554196.1"/>
    </source>
</evidence>
<gene>
    <name evidence="3" type="ORF">F2Q69_00015213</name>
</gene>